<evidence type="ECO:0000256" key="3">
    <source>
        <dbReference type="ARBA" id="ARBA00023125"/>
    </source>
</evidence>
<evidence type="ECO:0000259" key="6">
    <source>
        <dbReference type="PROSITE" id="PS51898"/>
    </source>
</evidence>
<feature type="domain" description="Core-binding (CB)" evidence="7">
    <location>
        <begin position="135"/>
        <end position="215"/>
    </location>
</feature>
<keyword evidence="4" id="KW-0233">DNA recombination</keyword>
<gene>
    <name evidence="8" type="ORF">K3136_08055</name>
</gene>
<dbReference type="Gene3D" id="1.10.443.10">
    <property type="entry name" value="Intergrase catalytic core"/>
    <property type="match status" value="1"/>
</dbReference>
<sequence length="457" mass="52800">MYGINSVFKSCERFASVALRSPLLHLHFTYGFATFVVKGMIAMAASLSNSLAQKALPKATPYELRDAKLSGLLLRVQPSGVKTWYLEFERGKRVRLGRLTSMGYNAAVEAAQNALGPYWAGIDPRIERQKRKQVSTFGEFIDEHYADWARVHQKTAEATIKRLKVAFKKFLKTPMATISPLDIERWRAQRMKDGVKTNTVNRDITAIKAALNRAVEWELIAVNPIAKVKKARENKEVRVRYLDEAEEYRLRAQLKKREDRMRNERDTANQWRRERGRELLPSLRAVPFTDHLMPMVLLSLNTGMRRGELFDLKWSHVNFDRRIVTVSAETAKSRKTRHIPLNTEAYETLKSWRSQCDLGNSRVFESEAGTRFDNVNSSWKKLLDDAKIAEFRWHDMRHHFASRLAMGAVDLNTIRELLGHSDYSMTLRYAHLAPEHRREAVEVLDKPRPHLKIVATS</sequence>
<dbReference type="PROSITE" id="PS51898">
    <property type="entry name" value="TYR_RECOMBINASE"/>
    <property type="match status" value="1"/>
</dbReference>
<name>A0ABX8ZYG3_9SPHN</name>
<dbReference type="Gene3D" id="1.10.150.130">
    <property type="match status" value="1"/>
</dbReference>
<dbReference type="PROSITE" id="PS51900">
    <property type="entry name" value="CB"/>
    <property type="match status" value="1"/>
</dbReference>
<dbReference type="PANTHER" id="PTHR30629:SF2">
    <property type="entry name" value="PROPHAGE INTEGRASE INTS-RELATED"/>
    <property type="match status" value="1"/>
</dbReference>
<keyword evidence="9" id="KW-1185">Reference proteome</keyword>
<dbReference type="InterPro" id="IPR011010">
    <property type="entry name" value="DNA_brk_join_enz"/>
</dbReference>
<evidence type="ECO:0000259" key="7">
    <source>
        <dbReference type="PROSITE" id="PS51900"/>
    </source>
</evidence>
<dbReference type="EMBL" id="CP081294">
    <property type="protein sequence ID" value="QZD94065.1"/>
    <property type="molecule type" value="Genomic_DNA"/>
</dbReference>
<dbReference type="Proteomes" id="UP000824321">
    <property type="component" value="Chromosome"/>
</dbReference>
<dbReference type="SUPFAM" id="SSF56349">
    <property type="entry name" value="DNA breaking-rejoining enzymes"/>
    <property type="match status" value="1"/>
</dbReference>
<evidence type="ECO:0000256" key="5">
    <source>
        <dbReference type="PROSITE-ProRule" id="PRU01248"/>
    </source>
</evidence>
<evidence type="ECO:0000256" key="4">
    <source>
        <dbReference type="ARBA" id="ARBA00023172"/>
    </source>
</evidence>
<evidence type="ECO:0000313" key="8">
    <source>
        <dbReference type="EMBL" id="QZD94065.1"/>
    </source>
</evidence>
<comment type="similarity">
    <text evidence="1">Belongs to the 'phage' integrase family.</text>
</comment>
<dbReference type="InterPro" id="IPR013762">
    <property type="entry name" value="Integrase-like_cat_sf"/>
</dbReference>
<accession>A0ABX8ZYG3</accession>
<dbReference type="RefSeq" id="WP_221429831.1">
    <property type="nucleotide sequence ID" value="NZ_CP081294.1"/>
</dbReference>
<reference evidence="8 9" key="1">
    <citation type="submission" date="2021-08" db="EMBL/GenBank/DDBJ databases">
        <title>Comparative Genomics Analysis of the Genus Qipengyuania Reveals Extensive Genetic Diversity and Metabolic Versatility, Including the Description of Fifteen Novel Species.</title>
        <authorList>
            <person name="Liu Y."/>
        </authorList>
    </citation>
    <scope>NUCLEOTIDE SEQUENCE [LARGE SCALE GENOMIC DNA]</scope>
    <source>
        <strain evidence="8 9">1NDH1</strain>
    </source>
</reference>
<dbReference type="InterPro" id="IPR025166">
    <property type="entry name" value="Integrase_DNA_bind_dom"/>
</dbReference>
<dbReference type="Pfam" id="PF24624">
    <property type="entry name" value="Int_N"/>
    <property type="match status" value="1"/>
</dbReference>
<organism evidence="8 9">
    <name type="scientific">Qipengyuania gelatinilytica</name>
    <dbReference type="NCBI Taxonomy" id="2867231"/>
    <lineage>
        <taxon>Bacteria</taxon>
        <taxon>Pseudomonadati</taxon>
        <taxon>Pseudomonadota</taxon>
        <taxon>Alphaproteobacteria</taxon>
        <taxon>Sphingomonadales</taxon>
        <taxon>Erythrobacteraceae</taxon>
        <taxon>Qipengyuania</taxon>
    </lineage>
</organism>
<protein>
    <submittedName>
        <fullName evidence="8">Tyrosine-type recombinase/integrase</fullName>
    </submittedName>
</protein>
<evidence type="ECO:0000256" key="2">
    <source>
        <dbReference type="ARBA" id="ARBA00022908"/>
    </source>
</evidence>
<dbReference type="Pfam" id="PF13356">
    <property type="entry name" value="Arm-DNA-bind_3"/>
    <property type="match status" value="1"/>
</dbReference>
<dbReference type="InterPro" id="IPR038488">
    <property type="entry name" value="Integrase_DNA-bd_sf"/>
</dbReference>
<evidence type="ECO:0000313" key="9">
    <source>
        <dbReference type="Proteomes" id="UP000824321"/>
    </source>
</evidence>
<dbReference type="InterPro" id="IPR002104">
    <property type="entry name" value="Integrase_catalytic"/>
</dbReference>
<dbReference type="InterPro" id="IPR010998">
    <property type="entry name" value="Integrase_recombinase_N"/>
</dbReference>
<evidence type="ECO:0000256" key="1">
    <source>
        <dbReference type="ARBA" id="ARBA00008857"/>
    </source>
</evidence>
<dbReference type="Pfam" id="PF00589">
    <property type="entry name" value="Phage_integrase"/>
    <property type="match status" value="1"/>
</dbReference>
<dbReference type="InterPro" id="IPR050808">
    <property type="entry name" value="Phage_Integrase"/>
</dbReference>
<dbReference type="CDD" id="cd00796">
    <property type="entry name" value="INT_Rci_Hp1_C"/>
    <property type="match status" value="1"/>
</dbReference>
<proteinExistence type="inferred from homology"/>
<keyword evidence="3 5" id="KW-0238">DNA-binding</keyword>
<dbReference type="Gene3D" id="3.30.160.390">
    <property type="entry name" value="Integrase, DNA-binding domain"/>
    <property type="match status" value="1"/>
</dbReference>
<dbReference type="InterPro" id="IPR044068">
    <property type="entry name" value="CB"/>
</dbReference>
<keyword evidence="2" id="KW-0229">DNA integration</keyword>
<feature type="domain" description="Tyr recombinase" evidence="6">
    <location>
        <begin position="269"/>
        <end position="442"/>
    </location>
</feature>
<dbReference type="InterPro" id="IPR057084">
    <property type="entry name" value="Int_N"/>
</dbReference>
<dbReference type="PANTHER" id="PTHR30629">
    <property type="entry name" value="PROPHAGE INTEGRASE"/>
    <property type="match status" value="1"/>
</dbReference>